<dbReference type="PANTHER" id="PTHR12919">
    <property type="entry name" value="30S RIBOSOMAL PROTEIN S16"/>
    <property type="match status" value="1"/>
</dbReference>
<comment type="caution">
    <text evidence="5">The sequence shown here is derived from an EMBL/GenBank/DDBJ whole genome shotgun (WGS) entry which is preliminary data.</text>
</comment>
<keyword evidence="1 3" id="KW-0689">Ribosomal protein</keyword>
<dbReference type="Gene3D" id="3.30.1320.10">
    <property type="match status" value="1"/>
</dbReference>
<sequence>MLAIRLQRVGRTKSPSYRLVLSENARDTQGRALEILGNYNPVANPKIVSLKTERIKHWLEQGAGASEAVHNLLIREGVITGEKKKAVSISKKREGKIEAGKAAAEEEKQKAAEAAKAAKEAADAEAIAAKEAAEAEAKAAAEAPAEEVAASAEEAASTEEAPAEEKKEEAPAEVEEKKAE</sequence>
<evidence type="ECO:0000256" key="2">
    <source>
        <dbReference type="ARBA" id="ARBA00023274"/>
    </source>
</evidence>
<gene>
    <name evidence="3 5" type="primary">rpsP</name>
    <name evidence="5" type="ORF">CO030_04620</name>
</gene>
<evidence type="ECO:0000313" key="6">
    <source>
        <dbReference type="Proteomes" id="UP000231456"/>
    </source>
</evidence>
<protein>
    <recommendedName>
        <fullName evidence="3">Small ribosomal subunit protein bS16</fullName>
    </recommendedName>
</protein>
<dbReference type="HAMAP" id="MF_00385">
    <property type="entry name" value="Ribosomal_bS16"/>
    <property type="match status" value="1"/>
</dbReference>
<feature type="compositionally biased region" description="Basic and acidic residues" evidence="4">
    <location>
        <begin position="85"/>
        <end position="122"/>
    </location>
</feature>
<comment type="similarity">
    <text evidence="3">Belongs to the bacterial ribosomal protein bS16 family.</text>
</comment>
<accession>A0A2M8F8R9</accession>
<dbReference type="AlphaFoldDB" id="A0A2M8F8R9"/>
<dbReference type="GO" id="GO:0015935">
    <property type="term" value="C:small ribosomal subunit"/>
    <property type="evidence" value="ECO:0007669"/>
    <property type="project" value="TreeGrafter"/>
</dbReference>
<dbReference type="Pfam" id="PF00886">
    <property type="entry name" value="Ribosomal_S16"/>
    <property type="match status" value="1"/>
</dbReference>
<reference evidence="6" key="1">
    <citation type="submission" date="2017-09" db="EMBL/GenBank/DDBJ databases">
        <title>Depth-based differentiation of microbial function through sediment-hosted aquifers and enrichment of novel symbionts in the deep terrestrial subsurface.</title>
        <authorList>
            <person name="Probst A.J."/>
            <person name="Ladd B."/>
            <person name="Jarett J.K."/>
            <person name="Geller-Mcgrath D.E."/>
            <person name="Sieber C.M.K."/>
            <person name="Emerson J.B."/>
            <person name="Anantharaman K."/>
            <person name="Thomas B.C."/>
            <person name="Malmstrom R."/>
            <person name="Stieglmeier M."/>
            <person name="Klingl A."/>
            <person name="Woyke T."/>
            <person name="Ryan C.M."/>
            <person name="Banfield J.F."/>
        </authorList>
    </citation>
    <scope>NUCLEOTIDE SEQUENCE [LARGE SCALE GENOMIC DNA]</scope>
</reference>
<dbReference type="GO" id="GO:0006412">
    <property type="term" value="P:translation"/>
    <property type="evidence" value="ECO:0007669"/>
    <property type="project" value="UniProtKB-UniRule"/>
</dbReference>
<evidence type="ECO:0000256" key="1">
    <source>
        <dbReference type="ARBA" id="ARBA00022980"/>
    </source>
</evidence>
<feature type="region of interest" description="Disordered" evidence="4">
    <location>
        <begin position="85"/>
        <end position="180"/>
    </location>
</feature>
<dbReference type="GO" id="GO:0003735">
    <property type="term" value="F:structural constituent of ribosome"/>
    <property type="evidence" value="ECO:0007669"/>
    <property type="project" value="InterPro"/>
</dbReference>
<dbReference type="InterPro" id="IPR000307">
    <property type="entry name" value="Ribosomal_bS16"/>
</dbReference>
<feature type="compositionally biased region" description="Low complexity" evidence="4">
    <location>
        <begin position="140"/>
        <end position="160"/>
    </location>
</feature>
<keyword evidence="2 3" id="KW-0687">Ribonucleoprotein</keyword>
<name>A0A2M8F8R9_9BACT</name>
<dbReference type="InterPro" id="IPR023803">
    <property type="entry name" value="Ribosomal_bS16_dom_sf"/>
</dbReference>
<dbReference type="Proteomes" id="UP000231456">
    <property type="component" value="Unassembled WGS sequence"/>
</dbReference>
<evidence type="ECO:0000256" key="3">
    <source>
        <dbReference type="HAMAP-Rule" id="MF_00385"/>
    </source>
</evidence>
<proteinExistence type="inferred from homology"/>
<dbReference type="EMBL" id="PFRH01000143">
    <property type="protein sequence ID" value="PJC52106.1"/>
    <property type="molecule type" value="Genomic_DNA"/>
</dbReference>
<organism evidence="5 6">
    <name type="scientific">Candidatus Magasanikbacteria bacterium CG_4_9_14_0_2_um_filter_42_11</name>
    <dbReference type="NCBI Taxonomy" id="1974643"/>
    <lineage>
        <taxon>Bacteria</taxon>
        <taxon>Candidatus Magasanikiibacteriota</taxon>
    </lineage>
</organism>
<dbReference type="NCBIfam" id="TIGR00002">
    <property type="entry name" value="S16"/>
    <property type="match status" value="1"/>
</dbReference>
<evidence type="ECO:0000313" key="5">
    <source>
        <dbReference type="EMBL" id="PJC52106.1"/>
    </source>
</evidence>
<feature type="compositionally biased region" description="Basic and acidic residues" evidence="4">
    <location>
        <begin position="163"/>
        <end position="180"/>
    </location>
</feature>
<evidence type="ECO:0000256" key="4">
    <source>
        <dbReference type="SAM" id="MobiDB-lite"/>
    </source>
</evidence>
<dbReference type="GO" id="GO:0005737">
    <property type="term" value="C:cytoplasm"/>
    <property type="evidence" value="ECO:0007669"/>
    <property type="project" value="UniProtKB-ARBA"/>
</dbReference>
<dbReference type="PANTHER" id="PTHR12919:SF20">
    <property type="entry name" value="SMALL RIBOSOMAL SUBUNIT PROTEIN BS16M"/>
    <property type="match status" value="1"/>
</dbReference>
<dbReference type="SUPFAM" id="SSF54565">
    <property type="entry name" value="Ribosomal protein S16"/>
    <property type="match status" value="1"/>
</dbReference>